<dbReference type="EMBL" id="LR796418">
    <property type="protein sequence ID" value="CAB4143665.1"/>
    <property type="molecule type" value="Genomic_DNA"/>
</dbReference>
<feature type="compositionally biased region" description="Acidic residues" evidence="1">
    <location>
        <begin position="122"/>
        <end position="139"/>
    </location>
</feature>
<proteinExistence type="predicted"/>
<evidence type="ECO:0000256" key="1">
    <source>
        <dbReference type="SAM" id="MobiDB-lite"/>
    </source>
</evidence>
<organism evidence="2">
    <name type="scientific">uncultured Caudovirales phage</name>
    <dbReference type="NCBI Taxonomy" id="2100421"/>
    <lineage>
        <taxon>Viruses</taxon>
        <taxon>Duplodnaviria</taxon>
        <taxon>Heunggongvirae</taxon>
        <taxon>Uroviricota</taxon>
        <taxon>Caudoviricetes</taxon>
        <taxon>Peduoviridae</taxon>
        <taxon>Maltschvirus</taxon>
        <taxon>Maltschvirus maltsch</taxon>
    </lineage>
</organism>
<accession>A0A6J5M9J5</accession>
<sequence length="228" mass="25570">MQNYWLSDVNYQKSFIKRIRESAEKMADGSVDIPAAEKEYAEAMLGIVAKYGKLSDYDGNGIYVGYEPGSENENAKIGVKCGNCYLNESEKVCKIIKEEIEPNGLCRLAAIPDSLVNNTEKPEDDMEDEEEEEEEDDLDDRLNDRQKKMYETYESIVEEYGIFDQSSKANGAHYAPAAKNPFIGEGMVCGNCVFFIGGGKCEIVSGNIEPNAICKLWIIPEQLIKVRQ</sequence>
<protein>
    <recommendedName>
        <fullName evidence="4">High potential iron-sulfur proteins family profile domain-containing protein</fullName>
    </recommendedName>
</protein>
<dbReference type="EMBL" id="LR796737">
    <property type="protein sequence ID" value="CAB4162961.1"/>
    <property type="molecule type" value="Genomic_DNA"/>
</dbReference>
<gene>
    <name evidence="2" type="ORF">UFOVP436_203</name>
    <name evidence="3" type="ORF">UFOVP784_203</name>
</gene>
<dbReference type="SUPFAM" id="SSF57652">
    <property type="entry name" value="HIPIP (high potential iron protein)"/>
    <property type="match status" value="1"/>
</dbReference>
<evidence type="ECO:0000313" key="2">
    <source>
        <dbReference type="EMBL" id="CAB4143665.1"/>
    </source>
</evidence>
<reference evidence="2" key="1">
    <citation type="submission" date="2020-04" db="EMBL/GenBank/DDBJ databases">
        <authorList>
            <person name="Chiriac C."/>
            <person name="Salcher M."/>
            <person name="Ghai R."/>
            <person name="Kavagutti S V."/>
        </authorList>
    </citation>
    <scope>NUCLEOTIDE SEQUENCE</scope>
</reference>
<evidence type="ECO:0008006" key="4">
    <source>
        <dbReference type="Google" id="ProtNLM"/>
    </source>
</evidence>
<dbReference type="Gene3D" id="4.10.490.10">
    <property type="entry name" value="High potential iron-sulphur protein"/>
    <property type="match status" value="1"/>
</dbReference>
<name>A0A6J5M9J5_9CAUD</name>
<dbReference type="InterPro" id="IPR036369">
    <property type="entry name" value="HIPIP_sf"/>
</dbReference>
<dbReference type="GO" id="GO:0019646">
    <property type="term" value="P:aerobic electron transport chain"/>
    <property type="evidence" value="ECO:0007669"/>
    <property type="project" value="InterPro"/>
</dbReference>
<evidence type="ECO:0000313" key="3">
    <source>
        <dbReference type="EMBL" id="CAB4162961.1"/>
    </source>
</evidence>
<dbReference type="GO" id="GO:0009055">
    <property type="term" value="F:electron transfer activity"/>
    <property type="evidence" value="ECO:0007669"/>
    <property type="project" value="InterPro"/>
</dbReference>
<feature type="region of interest" description="Disordered" evidence="1">
    <location>
        <begin position="117"/>
        <end position="143"/>
    </location>
</feature>